<evidence type="ECO:0000256" key="6">
    <source>
        <dbReference type="ARBA" id="ARBA00023993"/>
    </source>
</evidence>
<proteinExistence type="predicted"/>
<dbReference type="InterPro" id="IPR035872">
    <property type="entry name" value="EEVS-like"/>
</dbReference>
<evidence type="ECO:0000256" key="4">
    <source>
        <dbReference type="ARBA" id="ARBA00023027"/>
    </source>
</evidence>
<keyword evidence="3" id="KW-0547">Nucleotide-binding</keyword>
<evidence type="ECO:0000256" key="5">
    <source>
        <dbReference type="ARBA" id="ARBA00023239"/>
    </source>
</evidence>
<dbReference type="InterPro" id="IPR050071">
    <property type="entry name" value="Dehydroquinate_synthase"/>
</dbReference>
<accession>A0ABY5YYI0</accession>
<organism evidence="11 12">
    <name type="scientific">Dactylosporangium roseum</name>
    <dbReference type="NCBI Taxonomy" id="47989"/>
    <lineage>
        <taxon>Bacteria</taxon>
        <taxon>Bacillati</taxon>
        <taxon>Actinomycetota</taxon>
        <taxon>Actinomycetes</taxon>
        <taxon>Micromonosporales</taxon>
        <taxon>Micromonosporaceae</taxon>
        <taxon>Dactylosporangium</taxon>
    </lineage>
</organism>
<feature type="domain" description="3-dehydroquinate synthase C-terminal" evidence="10">
    <location>
        <begin position="199"/>
        <end position="343"/>
    </location>
</feature>
<reference evidence="11" key="1">
    <citation type="submission" date="2021-04" db="EMBL/GenBank/DDBJ databases">
        <title>Biosynthetic gene clusters of Dactylosporangioum roseum.</title>
        <authorList>
            <person name="Hartkoorn R.C."/>
            <person name="Beaudoing E."/>
            <person name="Hot D."/>
            <person name="Moureu S."/>
        </authorList>
    </citation>
    <scope>NUCLEOTIDE SEQUENCE</scope>
    <source>
        <strain evidence="11">NRRL B-16295</strain>
    </source>
</reference>
<evidence type="ECO:0000313" key="12">
    <source>
        <dbReference type="Proteomes" id="UP001058271"/>
    </source>
</evidence>
<dbReference type="EC" id="4.2.3.152" evidence="7"/>
<dbReference type="Gene3D" id="3.40.50.1970">
    <property type="match status" value="1"/>
</dbReference>
<keyword evidence="5" id="KW-0456">Lyase</keyword>
<dbReference type="Pfam" id="PF01761">
    <property type="entry name" value="DHQ_synthase"/>
    <property type="match status" value="1"/>
</dbReference>
<evidence type="ECO:0000259" key="9">
    <source>
        <dbReference type="Pfam" id="PF01761"/>
    </source>
</evidence>
<sequence>MAAPSDGRHPEVATWVVRADKAVRYEVRMCRGLLDPVDTDLAEAGGSDAAGRRRFVVIDATVDRFFGDRIRAYFDWHNFDCTYHVVPAREHVKDLETATGIVRALDGFRIARRREPVIAIGGGVLLDLVGLVCSLYRRGTPFVRVPTTLIGIVDAGVGVKTGVNFNGNKNRLGTYFPADLTLLDRSFLATLGERHISNGLAEILKMALIRDGELFDVLEASGTHLLADRFQGQTSVSDRSADRVLQLAIDGMLRELQPNLWEQTLERSVDYGHTFSPTIEMRAMPELLHGEAVALDMAFTTVLAAHRGLVTAEQQDRIFALMRNLGLPTWHPLLTAEVLTEALEDATRHRDGRQRFPIPIGIGDVAFVDDVTVAEIEKAAAVLPGIATTAAESR</sequence>
<dbReference type="InterPro" id="IPR056179">
    <property type="entry name" value="DHQS_C"/>
</dbReference>
<dbReference type="CDD" id="cd08199">
    <property type="entry name" value="EEVS"/>
    <property type="match status" value="1"/>
</dbReference>
<dbReference type="SUPFAM" id="SSF56796">
    <property type="entry name" value="Dehydroquinate synthase-like"/>
    <property type="match status" value="1"/>
</dbReference>
<evidence type="ECO:0000256" key="8">
    <source>
        <dbReference type="ARBA" id="ARBA00024092"/>
    </source>
</evidence>
<dbReference type="Proteomes" id="UP001058271">
    <property type="component" value="Chromosome"/>
</dbReference>
<evidence type="ECO:0000256" key="2">
    <source>
        <dbReference type="ARBA" id="ARBA00022723"/>
    </source>
</evidence>
<evidence type="ECO:0000259" key="10">
    <source>
        <dbReference type="Pfam" id="PF24621"/>
    </source>
</evidence>
<keyword evidence="12" id="KW-1185">Reference proteome</keyword>
<dbReference type="Pfam" id="PF24621">
    <property type="entry name" value="DHQS_C"/>
    <property type="match status" value="1"/>
</dbReference>
<name>A0ABY5YYI0_9ACTN</name>
<evidence type="ECO:0000256" key="1">
    <source>
        <dbReference type="ARBA" id="ARBA00001911"/>
    </source>
</evidence>
<evidence type="ECO:0000256" key="3">
    <source>
        <dbReference type="ARBA" id="ARBA00022741"/>
    </source>
</evidence>
<comment type="cofactor">
    <cofactor evidence="1">
        <name>NAD(+)</name>
        <dbReference type="ChEBI" id="CHEBI:57540"/>
    </cofactor>
</comment>
<keyword evidence="2" id="KW-0479">Metal-binding</keyword>
<keyword evidence="4" id="KW-0520">NAD</keyword>
<dbReference type="Gene3D" id="1.20.1090.10">
    <property type="entry name" value="Dehydroquinate synthase-like - alpha domain"/>
    <property type="match status" value="1"/>
</dbReference>
<protein>
    <recommendedName>
        <fullName evidence="8">2-epi-5-epi-valiolone synthase</fullName>
        <ecNumber evidence="7">4.2.3.152</ecNumber>
    </recommendedName>
</protein>
<comment type="catalytic activity">
    <reaction evidence="6">
        <text>D-sedoheptulose 7-phosphate = 2-epi-5-epi-valiolone + phosphate</text>
        <dbReference type="Rhea" id="RHEA:44184"/>
        <dbReference type="ChEBI" id="CHEBI:43474"/>
        <dbReference type="ChEBI" id="CHEBI:57483"/>
        <dbReference type="ChEBI" id="CHEBI:84187"/>
        <dbReference type="EC" id="4.2.3.152"/>
    </reaction>
</comment>
<gene>
    <name evidence="11" type="ORF">Drose_26960</name>
</gene>
<feature type="domain" description="3-dehydroquinate synthase N-terminal" evidence="9">
    <location>
        <begin position="85"/>
        <end position="197"/>
    </location>
</feature>
<evidence type="ECO:0000313" key="11">
    <source>
        <dbReference type="EMBL" id="UWZ34809.1"/>
    </source>
</evidence>
<dbReference type="RefSeq" id="WP_260724155.1">
    <property type="nucleotide sequence ID" value="NZ_BAAABS010000052.1"/>
</dbReference>
<dbReference type="PANTHER" id="PTHR43622">
    <property type="entry name" value="3-DEHYDROQUINATE SYNTHASE"/>
    <property type="match status" value="1"/>
</dbReference>
<dbReference type="EMBL" id="CP073721">
    <property type="protein sequence ID" value="UWZ34809.1"/>
    <property type="molecule type" value="Genomic_DNA"/>
</dbReference>
<dbReference type="InterPro" id="IPR030960">
    <property type="entry name" value="DHQS/DOIS_N"/>
</dbReference>
<evidence type="ECO:0000256" key="7">
    <source>
        <dbReference type="ARBA" id="ARBA00024060"/>
    </source>
</evidence>
<dbReference type="PANTHER" id="PTHR43622:SF3">
    <property type="entry name" value="2-EPI-5-EPI-VALIOLONE SYNTHASE"/>
    <property type="match status" value="1"/>
</dbReference>